<name>A0A6J6HPP6_9ZZZZ</name>
<protein>
    <recommendedName>
        <fullName evidence="3">DNA topoisomerase (ATP-hydrolyzing)</fullName>
        <ecNumber evidence="3">5.6.2.2</ecNumber>
    </recommendedName>
</protein>
<dbReference type="InterPro" id="IPR006171">
    <property type="entry name" value="TOPRIM_dom"/>
</dbReference>
<keyword evidence="5" id="KW-0547">Nucleotide-binding</keyword>
<evidence type="ECO:0000256" key="5">
    <source>
        <dbReference type="ARBA" id="ARBA00022741"/>
    </source>
</evidence>
<dbReference type="InterPro" id="IPR018522">
    <property type="entry name" value="TopoIIA_CS"/>
</dbReference>
<dbReference type="PRINTS" id="PR00418">
    <property type="entry name" value="TPI2FAMILY"/>
</dbReference>
<dbReference type="Pfam" id="PF00204">
    <property type="entry name" value="DNA_gyraseB"/>
    <property type="match status" value="1"/>
</dbReference>
<evidence type="ECO:0000256" key="6">
    <source>
        <dbReference type="ARBA" id="ARBA00022840"/>
    </source>
</evidence>
<evidence type="ECO:0000256" key="9">
    <source>
        <dbReference type="ARBA" id="ARBA00023125"/>
    </source>
</evidence>
<evidence type="ECO:0000256" key="8">
    <source>
        <dbReference type="ARBA" id="ARBA00023029"/>
    </source>
</evidence>
<dbReference type="CDD" id="cd03366">
    <property type="entry name" value="TOPRIM_TopoIIA_GyrB"/>
    <property type="match status" value="1"/>
</dbReference>
<evidence type="ECO:0000256" key="10">
    <source>
        <dbReference type="ARBA" id="ARBA00023235"/>
    </source>
</evidence>
<dbReference type="InterPro" id="IPR013760">
    <property type="entry name" value="Topo_IIA-like_dom_sf"/>
</dbReference>
<dbReference type="InterPro" id="IPR020568">
    <property type="entry name" value="Ribosomal_Su5_D2-typ_SF"/>
</dbReference>
<dbReference type="Pfam" id="PF01751">
    <property type="entry name" value="Toprim"/>
    <property type="match status" value="1"/>
</dbReference>
<accession>A0A6J6HPP6</accession>
<dbReference type="InterPro" id="IPR001241">
    <property type="entry name" value="Topo_IIA"/>
</dbReference>
<dbReference type="SMART" id="SM00433">
    <property type="entry name" value="TOP2c"/>
    <property type="match status" value="1"/>
</dbReference>
<dbReference type="GO" id="GO:0003918">
    <property type="term" value="F:DNA topoisomerase type II (double strand cut, ATP-hydrolyzing) activity"/>
    <property type="evidence" value="ECO:0007669"/>
    <property type="project" value="UniProtKB-EC"/>
</dbReference>
<comment type="catalytic activity">
    <reaction evidence="1">
        <text>ATP-dependent breakage, passage and rejoining of double-stranded DNA.</text>
        <dbReference type="EC" id="5.6.2.2"/>
    </reaction>
</comment>
<evidence type="ECO:0000256" key="1">
    <source>
        <dbReference type="ARBA" id="ARBA00000185"/>
    </source>
</evidence>
<dbReference type="GO" id="GO:0003677">
    <property type="term" value="F:DNA binding"/>
    <property type="evidence" value="ECO:0007669"/>
    <property type="project" value="UniProtKB-KW"/>
</dbReference>
<dbReference type="PANTHER" id="PTHR45866:SF1">
    <property type="entry name" value="DNA GYRASE SUBUNIT B, MITOCHONDRIAL"/>
    <property type="match status" value="1"/>
</dbReference>
<dbReference type="InterPro" id="IPR013506">
    <property type="entry name" value="Topo_IIA_bsu_dom2"/>
</dbReference>
<dbReference type="InterPro" id="IPR002288">
    <property type="entry name" value="DNA_gyrase_B_C"/>
</dbReference>
<dbReference type="PANTHER" id="PTHR45866">
    <property type="entry name" value="DNA GYRASE/TOPOISOMERASE SUBUNIT B"/>
    <property type="match status" value="1"/>
</dbReference>
<dbReference type="EMBL" id="CAEZUR010000119">
    <property type="protein sequence ID" value="CAB4615901.1"/>
    <property type="molecule type" value="Genomic_DNA"/>
</dbReference>
<dbReference type="EC" id="5.6.2.2" evidence="3"/>
<dbReference type="PROSITE" id="PS00177">
    <property type="entry name" value="TOPOISOMERASE_II"/>
    <property type="match status" value="1"/>
</dbReference>
<organism evidence="12">
    <name type="scientific">freshwater metagenome</name>
    <dbReference type="NCBI Taxonomy" id="449393"/>
    <lineage>
        <taxon>unclassified sequences</taxon>
        <taxon>metagenomes</taxon>
        <taxon>ecological metagenomes</taxon>
    </lineage>
</organism>
<dbReference type="SUPFAM" id="SSF56719">
    <property type="entry name" value="Type II DNA topoisomerase"/>
    <property type="match status" value="1"/>
</dbReference>
<evidence type="ECO:0000256" key="2">
    <source>
        <dbReference type="ARBA" id="ARBA00010708"/>
    </source>
</evidence>
<dbReference type="FunFam" id="3.40.50.670:FF:000002">
    <property type="entry name" value="DNA gyrase subunit B"/>
    <property type="match status" value="1"/>
</dbReference>
<gene>
    <name evidence="12" type="ORF">UFOPK1843_01124</name>
</gene>
<keyword evidence="9" id="KW-0238">DNA-binding</keyword>
<dbReference type="GO" id="GO:0005524">
    <property type="term" value="F:ATP binding"/>
    <property type="evidence" value="ECO:0007669"/>
    <property type="project" value="UniProtKB-KW"/>
</dbReference>
<dbReference type="CDD" id="cd00822">
    <property type="entry name" value="TopoII_Trans_DNA_gyrase"/>
    <property type="match status" value="1"/>
</dbReference>
<keyword evidence="10" id="KW-0413">Isomerase</keyword>
<dbReference type="InterPro" id="IPR034160">
    <property type="entry name" value="TOPRIM_GyrB"/>
</dbReference>
<evidence type="ECO:0000256" key="3">
    <source>
        <dbReference type="ARBA" id="ARBA00012895"/>
    </source>
</evidence>
<dbReference type="AlphaFoldDB" id="A0A6J6HPP6"/>
<proteinExistence type="inferred from homology"/>
<feature type="domain" description="Toprim" evidence="11">
    <location>
        <begin position="163"/>
        <end position="277"/>
    </location>
</feature>
<dbReference type="PRINTS" id="PR01159">
    <property type="entry name" value="DNAGYRASEB"/>
</dbReference>
<evidence type="ECO:0000259" key="11">
    <source>
        <dbReference type="PROSITE" id="PS50880"/>
    </source>
</evidence>
<dbReference type="PROSITE" id="PS50880">
    <property type="entry name" value="TOPRIM"/>
    <property type="match status" value="1"/>
</dbReference>
<keyword evidence="6" id="KW-0067">ATP-binding</keyword>
<dbReference type="SUPFAM" id="SSF54211">
    <property type="entry name" value="Ribosomal protein S5 domain 2-like"/>
    <property type="match status" value="1"/>
</dbReference>
<sequence length="385" mass="43284">MQWTNAYNESVHTYANTINTHEGGTHEEGFRAALTSLLNKYARHTNLLKEKDENLSGDDCREGLTAVISVKLAEPQFEGQTKTKLGNTEAKAFVQKMVNEHLGDWLESHPVEAKDIIRKAIQAATARQAARKAREATRRKGILESSGMPGKLRDCSSRDPALSEIYIVEGDSAGGSAVRGRNPETQAILPLRGKILNVERARLDRALGNTEVQSLITAFGTGIGEEFDISKIRYHKCVLMADADVDGQHIRTLILTLLFRFMRPLIEHGYVYLAQPPLYRIKWSNSDHQYVYSDEERDEQLAAGQAAGKRIPKENSIQRYKGLGEMDYDELWSTTMDPARRTLLQVTLDDAAMADEVFSTLMGEDVEGRRNFIQRNAKDVRFLDI</sequence>
<dbReference type="InterPro" id="IPR014721">
    <property type="entry name" value="Ribsml_uS5_D2-typ_fold_subgr"/>
</dbReference>
<keyword evidence="7" id="KW-0460">Magnesium</keyword>
<dbReference type="Pfam" id="PF00986">
    <property type="entry name" value="DNA_gyraseB_C"/>
    <property type="match status" value="1"/>
</dbReference>
<dbReference type="GO" id="GO:0006265">
    <property type="term" value="P:DNA topological change"/>
    <property type="evidence" value="ECO:0007669"/>
    <property type="project" value="InterPro"/>
</dbReference>
<dbReference type="Gene3D" id="3.30.230.10">
    <property type="match status" value="1"/>
</dbReference>
<dbReference type="Gene3D" id="3.40.50.670">
    <property type="match status" value="1"/>
</dbReference>
<evidence type="ECO:0000256" key="7">
    <source>
        <dbReference type="ARBA" id="ARBA00022842"/>
    </source>
</evidence>
<dbReference type="InterPro" id="IPR000565">
    <property type="entry name" value="Topo_IIA_B"/>
</dbReference>
<evidence type="ECO:0000256" key="4">
    <source>
        <dbReference type="ARBA" id="ARBA00022723"/>
    </source>
</evidence>
<reference evidence="12" key="1">
    <citation type="submission" date="2020-05" db="EMBL/GenBank/DDBJ databases">
        <authorList>
            <person name="Chiriac C."/>
            <person name="Salcher M."/>
            <person name="Ghai R."/>
            <person name="Kavagutti S V."/>
        </authorList>
    </citation>
    <scope>NUCLEOTIDE SEQUENCE</scope>
</reference>
<keyword evidence="4" id="KW-0479">Metal-binding</keyword>
<keyword evidence="8" id="KW-0799">Topoisomerase</keyword>
<dbReference type="FunFam" id="3.30.230.10:FF:000005">
    <property type="entry name" value="DNA gyrase subunit B"/>
    <property type="match status" value="1"/>
</dbReference>
<evidence type="ECO:0000313" key="12">
    <source>
        <dbReference type="EMBL" id="CAB4615901.1"/>
    </source>
</evidence>
<dbReference type="InterPro" id="IPR013759">
    <property type="entry name" value="Topo_IIA_B_C"/>
</dbReference>
<dbReference type="GO" id="GO:0046872">
    <property type="term" value="F:metal ion binding"/>
    <property type="evidence" value="ECO:0007669"/>
    <property type="project" value="UniProtKB-KW"/>
</dbReference>
<comment type="similarity">
    <text evidence="2">Belongs to the type II topoisomerase GyrB family.</text>
</comment>